<dbReference type="GO" id="GO:0051537">
    <property type="term" value="F:2 iron, 2 sulfur cluster binding"/>
    <property type="evidence" value="ECO:0007669"/>
    <property type="project" value="UniProtKB-KW"/>
</dbReference>
<evidence type="ECO:0000256" key="1">
    <source>
        <dbReference type="ARBA" id="ARBA00010914"/>
    </source>
</evidence>
<dbReference type="Pfam" id="PF00111">
    <property type="entry name" value="Fer2"/>
    <property type="match status" value="1"/>
</dbReference>
<proteinExistence type="inferred from homology"/>
<evidence type="ECO:0000256" key="2">
    <source>
        <dbReference type="ARBA" id="ARBA00022714"/>
    </source>
</evidence>
<name>A0A0M8K7D5_9CHLR</name>
<dbReference type="InterPro" id="IPR001041">
    <property type="entry name" value="2Fe-2S_ferredoxin-type"/>
</dbReference>
<keyword evidence="10" id="KW-1185">Reference proteome</keyword>
<dbReference type="SUPFAM" id="SSF54292">
    <property type="entry name" value="2Fe-2S ferredoxin-like"/>
    <property type="match status" value="1"/>
</dbReference>
<evidence type="ECO:0000313" key="8">
    <source>
        <dbReference type="EMBL" id="GAP62301.1"/>
    </source>
</evidence>
<dbReference type="GO" id="GO:0140647">
    <property type="term" value="P:P450-containing electron transport chain"/>
    <property type="evidence" value="ECO:0007669"/>
    <property type="project" value="InterPro"/>
</dbReference>
<dbReference type="PANTHER" id="PTHR23426:SF65">
    <property type="entry name" value="FERREDOXIN-2, MITOCHONDRIAL"/>
    <property type="match status" value="1"/>
</dbReference>
<dbReference type="Proteomes" id="UP000037784">
    <property type="component" value="Unassembled WGS sequence"/>
</dbReference>
<dbReference type="CDD" id="cd00207">
    <property type="entry name" value="fer2"/>
    <property type="match status" value="1"/>
</dbReference>
<evidence type="ECO:0000256" key="5">
    <source>
        <dbReference type="ARBA" id="ARBA00023014"/>
    </source>
</evidence>
<evidence type="ECO:0000259" key="7">
    <source>
        <dbReference type="PROSITE" id="PS51085"/>
    </source>
</evidence>
<dbReference type="InterPro" id="IPR036010">
    <property type="entry name" value="2Fe-2S_ferredoxin-like_sf"/>
</dbReference>
<evidence type="ECO:0000256" key="4">
    <source>
        <dbReference type="ARBA" id="ARBA00023004"/>
    </source>
</evidence>
<dbReference type="InterPro" id="IPR012675">
    <property type="entry name" value="Beta-grasp_dom_sf"/>
</dbReference>
<dbReference type="GO" id="GO:0046872">
    <property type="term" value="F:metal ion binding"/>
    <property type="evidence" value="ECO:0007669"/>
    <property type="project" value="UniProtKB-KW"/>
</dbReference>
<dbReference type="Gene3D" id="3.10.20.30">
    <property type="match status" value="1"/>
</dbReference>
<evidence type="ECO:0000256" key="6">
    <source>
        <dbReference type="ARBA" id="ARBA00034078"/>
    </source>
</evidence>
<evidence type="ECO:0000313" key="10">
    <source>
        <dbReference type="Proteomes" id="UP000037784"/>
    </source>
</evidence>
<keyword evidence="4" id="KW-0408">Iron</keyword>
<comment type="similarity">
    <text evidence="1">Belongs to the adrenodoxin/putidaredoxin family.</text>
</comment>
<reference evidence="10" key="3">
    <citation type="submission" date="2015-08" db="EMBL/GenBank/DDBJ databases">
        <title>Draft Genome Sequence of a Heterotrophic Facultative Anaerobic Bacterium Ardenticatena maritima Strain 110S.</title>
        <authorList>
            <person name="Kawaichi S."/>
            <person name="Yoshida T."/>
            <person name="Sako Y."/>
            <person name="Nakamura R."/>
        </authorList>
    </citation>
    <scope>NUCLEOTIDE SEQUENCE [LARGE SCALE GENOMIC DNA]</scope>
    <source>
        <strain evidence="10">110S</strain>
    </source>
</reference>
<dbReference type="OrthoDB" id="9810588at2"/>
<dbReference type="EMBL" id="BBZA01000043">
    <property type="protein sequence ID" value="GAP62301.1"/>
    <property type="molecule type" value="Genomic_DNA"/>
</dbReference>
<gene>
    <name evidence="8" type="ORF">ARMA_0724</name>
    <name evidence="9" type="ORF">SE16_09195</name>
</gene>
<sequence>MPTINIVGFGTCEVAEGTRLVKAIKACGVDIGHRCGGFARCTTCRVEFIEGEPDVMTRAEYEKLKESGLFGKVRLACQIVVDRDMTVKPLMRVSEQGWSDPGPEPEDSVTPEAVFIPISELERE</sequence>
<evidence type="ECO:0000256" key="3">
    <source>
        <dbReference type="ARBA" id="ARBA00022723"/>
    </source>
</evidence>
<dbReference type="PROSITE" id="PS51085">
    <property type="entry name" value="2FE2S_FER_2"/>
    <property type="match status" value="1"/>
</dbReference>
<feature type="domain" description="2Fe-2S ferredoxin-type" evidence="7">
    <location>
        <begin position="2"/>
        <end position="93"/>
    </location>
</feature>
<comment type="caution">
    <text evidence="8">The sequence shown here is derived from an EMBL/GenBank/DDBJ whole genome shotgun (WGS) entry which is preliminary data.</text>
</comment>
<comment type="cofactor">
    <cofactor evidence="6">
        <name>[2Fe-2S] cluster</name>
        <dbReference type="ChEBI" id="CHEBI:190135"/>
    </cofactor>
</comment>
<organism evidence="8 10">
    <name type="scientific">Ardenticatena maritima</name>
    <dbReference type="NCBI Taxonomy" id="872965"/>
    <lineage>
        <taxon>Bacteria</taxon>
        <taxon>Bacillati</taxon>
        <taxon>Chloroflexota</taxon>
        <taxon>Ardenticatenia</taxon>
        <taxon>Ardenticatenales</taxon>
        <taxon>Ardenticatenaceae</taxon>
        <taxon>Ardenticatena</taxon>
    </lineage>
</organism>
<dbReference type="InParanoid" id="A0A0M8K7D5"/>
<keyword evidence="2" id="KW-0001">2Fe-2S</keyword>
<dbReference type="InterPro" id="IPR001055">
    <property type="entry name" value="Adrenodoxin-like"/>
</dbReference>
<dbReference type="GO" id="GO:0009055">
    <property type="term" value="F:electron transfer activity"/>
    <property type="evidence" value="ECO:0007669"/>
    <property type="project" value="TreeGrafter"/>
</dbReference>
<reference evidence="8 10" key="1">
    <citation type="journal article" date="2015" name="Genome Announc.">
        <title>Draft Genome Sequence of a Heterotrophic Facultative Anaerobic Thermophilic Bacterium, Ardenticatena maritima Strain 110ST.</title>
        <authorList>
            <person name="Kawaichi S."/>
            <person name="Yoshida T."/>
            <person name="Sako Y."/>
            <person name="Nakamura R."/>
        </authorList>
    </citation>
    <scope>NUCLEOTIDE SEQUENCE [LARGE SCALE GENOMIC DNA]</scope>
    <source>
        <strain evidence="8 10">110S</strain>
    </source>
</reference>
<evidence type="ECO:0000313" key="9">
    <source>
        <dbReference type="EMBL" id="KPL87749.1"/>
    </source>
</evidence>
<keyword evidence="3" id="KW-0479">Metal-binding</keyword>
<protein>
    <submittedName>
        <fullName evidence="9">(2Fe-2S)-binding protein</fullName>
    </submittedName>
</protein>
<dbReference type="RefSeq" id="WP_054492239.1">
    <property type="nucleotide sequence ID" value="NZ_BBZA01000043.1"/>
</dbReference>
<dbReference type="Proteomes" id="UP000050502">
    <property type="component" value="Unassembled WGS sequence"/>
</dbReference>
<dbReference type="EMBL" id="LGKN01000005">
    <property type="protein sequence ID" value="KPL87749.1"/>
    <property type="molecule type" value="Genomic_DNA"/>
</dbReference>
<keyword evidence="5" id="KW-0411">Iron-sulfur</keyword>
<reference evidence="9 11" key="2">
    <citation type="submission" date="2015-07" db="EMBL/GenBank/DDBJ databases">
        <title>Whole genome sequence of Ardenticatena maritima DSM 23922.</title>
        <authorList>
            <person name="Hemp J."/>
            <person name="Ward L.M."/>
            <person name="Pace L.A."/>
            <person name="Fischer W.W."/>
        </authorList>
    </citation>
    <scope>NUCLEOTIDE SEQUENCE [LARGE SCALE GENOMIC DNA]</scope>
    <source>
        <strain evidence="9 11">110S</strain>
    </source>
</reference>
<evidence type="ECO:0000313" key="11">
    <source>
        <dbReference type="Proteomes" id="UP000050502"/>
    </source>
</evidence>
<dbReference type="AlphaFoldDB" id="A0A0M8K7D5"/>
<dbReference type="STRING" id="872965.SE16_09195"/>
<accession>A0A0M8K7D5</accession>
<dbReference type="PANTHER" id="PTHR23426">
    <property type="entry name" value="FERREDOXIN/ADRENODOXIN"/>
    <property type="match status" value="1"/>
</dbReference>